<evidence type="ECO:0000259" key="2">
    <source>
        <dbReference type="Pfam" id="PF00440"/>
    </source>
</evidence>
<dbReference type="EMBL" id="JABJRC010000001">
    <property type="protein sequence ID" value="NOL39686.1"/>
    <property type="molecule type" value="Genomic_DNA"/>
</dbReference>
<dbReference type="SUPFAM" id="SSF46689">
    <property type="entry name" value="Homeodomain-like"/>
    <property type="match status" value="1"/>
</dbReference>
<dbReference type="Gene3D" id="1.10.357.10">
    <property type="entry name" value="Tetracycline Repressor, domain 2"/>
    <property type="match status" value="1"/>
</dbReference>
<dbReference type="GO" id="GO:0003677">
    <property type="term" value="F:DNA binding"/>
    <property type="evidence" value="ECO:0007669"/>
    <property type="project" value="UniProtKB-KW"/>
</dbReference>
<reference evidence="4 5" key="1">
    <citation type="submission" date="2020-05" db="EMBL/GenBank/DDBJ databases">
        <title>Genome sequence of Kribbella sandramycini ATCC 39419.</title>
        <authorList>
            <person name="Maclea K.S."/>
            <person name="Fair J.L."/>
        </authorList>
    </citation>
    <scope>NUCLEOTIDE SEQUENCE [LARGE SCALE GENOMIC DNA]</scope>
    <source>
        <strain evidence="4 5">ATCC 39419</strain>
    </source>
</reference>
<name>A0A7Y4KXH3_9ACTN</name>
<dbReference type="Proteomes" id="UP000534306">
    <property type="component" value="Unassembled WGS sequence"/>
</dbReference>
<dbReference type="EMBL" id="JACHKF010000001">
    <property type="protein sequence ID" value="MBB6567716.1"/>
    <property type="molecule type" value="Genomic_DNA"/>
</dbReference>
<evidence type="ECO:0000256" key="1">
    <source>
        <dbReference type="ARBA" id="ARBA00023125"/>
    </source>
</evidence>
<comment type="caution">
    <text evidence="4">The sequence shown here is derived from an EMBL/GenBank/DDBJ whole genome shotgun (WGS) entry which is preliminary data.</text>
</comment>
<evidence type="ECO:0000313" key="4">
    <source>
        <dbReference type="EMBL" id="NOL39686.1"/>
    </source>
</evidence>
<sequence>MSTKDVVRATAERLFALEGITSVSARRVAEVAGESNNSVVGYYFGGKRDLVLAVLQYHTDRTRAIGARMLAERAPVDLRGHVELMIRPLVEHLAAEPAPTHYARFLLAMASDPQWRAELYAEANGAPGVEEFGRALLEGLIPAVDAHVLRHRRRLVGATVTSACAEFEGRLERGVAAGDWGRCGTFLVDAVAGMLSAPSALN</sequence>
<dbReference type="RefSeq" id="WP_171671503.1">
    <property type="nucleotide sequence ID" value="NZ_BAAAGT010000003.1"/>
</dbReference>
<dbReference type="InterPro" id="IPR001647">
    <property type="entry name" value="HTH_TetR"/>
</dbReference>
<evidence type="ECO:0000313" key="3">
    <source>
        <dbReference type="EMBL" id="MBB6567716.1"/>
    </source>
</evidence>
<dbReference type="Pfam" id="PF00440">
    <property type="entry name" value="TetR_N"/>
    <property type="match status" value="1"/>
</dbReference>
<organism evidence="4 5">
    <name type="scientific">Kribbella sandramycini</name>
    <dbReference type="NCBI Taxonomy" id="60450"/>
    <lineage>
        <taxon>Bacteria</taxon>
        <taxon>Bacillati</taxon>
        <taxon>Actinomycetota</taxon>
        <taxon>Actinomycetes</taxon>
        <taxon>Propionibacteriales</taxon>
        <taxon>Kribbellaceae</taxon>
        <taxon>Kribbella</taxon>
    </lineage>
</organism>
<gene>
    <name evidence="3" type="ORF">HNR71_003353</name>
    <name evidence="4" type="ORF">HPO96_05455</name>
</gene>
<protein>
    <submittedName>
        <fullName evidence="3">AcrR family transcriptional regulator</fullName>
    </submittedName>
    <submittedName>
        <fullName evidence="4">TetR family transcriptional regulator</fullName>
    </submittedName>
</protein>
<feature type="domain" description="HTH tetR-type" evidence="2">
    <location>
        <begin position="9"/>
        <end position="54"/>
    </location>
</feature>
<evidence type="ECO:0000313" key="5">
    <source>
        <dbReference type="Proteomes" id="UP000534306"/>
    </source>
</evidence>
<dbReference type="InterPro" id="IPR009057">
    <property type="entry name" value="Homeodomain-like_sf"/>
</dbReference>
<dbReference type="Proteomes" id="UP000553957">
    <property type="component" value="Unassembled WGS sequence"/>
</dbReference>
<keyword evidence="1" id="KW-0238">DNA-binding</keyword>
<proteinExistence type="predicted"/>
<keyword evidence="5" id="KW-1185">Reference proteome</keyword>
<reference evidence="3 6" key="2">
    <citation type="submission" date="2020-08" db="EMBL/GenBank/DDBJ databases">
        <title>Sequencing the genomes of 1000 actinobacteria strains.</title>
        <authorList>
            <person name="Klenk H.-P."/>
        </authorList>
    </citation>
    <scope>NUCLEOTIDE SEQUENCE [LARGE SCALE GENOMIC DNA]</scope>
    <source>
        <strain evidence="3 6">DSM 15626</strain>
    </source>
</reference>
<dbReference type="AlphaFoldDB" id="A0A7Y4KXH3"/>
<accession>A0A7Y4KXH3</accession>
<evidence type="ECO:0000313" key="6">
    <source>
        <dbReference type="Proteomes" id="UP000553957"/>
    </source>
</evidence>